<evidence type="ECO:0000256" key="2">
    <source>
        <dbReference type="SAM" id="SignalP"/>
    </source>
</evidence>
<sequence>MSKPLLSAGIALAGIALAMPAAAQDYAPSATDLNTMRVIDNTTWRSNQGFQGQAHRTGITLSLQTFAPDGSAITQDIGGQLDRAGHVAGTFQAYAGSSLMENGAAEFGFDDNSIRGTITRPGLAPAPYFACRVTGKTPMSRHSGGWLWSSRVSLARDGEGAVAVVEFQNVSDQAQLLDFSAMTGTLRGTNGQKAMASRARSAGGETMLGRRAINICETQTYTIPFGSVPFAASVLELATSDSVIASWMSPLSAPEPKPQPTPQPTPEPSPPTPAPAPPPAPAPSPAPTPVPAPGPGGASVPAGAGNWQLYGSLWSFKVDEVRQGPDGNWQAILSVRAEANRIGMASAQIEMSLINNDGEVIRQAGRLYRPSVTGPAKSLEPIIGTQWMQKGDTIRVRLLFEESKDLHPTRLRIADTGYRPVSRDFAMR</sequence>
<comment type="caution">
    <text evidence="3">The sequence shown here is derived from an EMBL/GenBank/DDBJ whole genome shotgun (WGS) entry which is preliminary data.</text>
</comment>
<dbReference type="RefSeq" id="WP_184168773.1">
    <property type="nucleotide sequence ID" value="NZ_JACHLN010000003.1"/>
</dbReference>
<feature type="region of interest" description="Disordered" evidence="1">
    <location>
        <begin position="249"/>
        <end position="300"/>
    </location>
</feature>
<evidence type="ECO:0000313" key="4">
    <source>
        <dbReference type="Proteomes" id="UP000575241"/>
    </source>
</evidence>
<dbReference type="Proteomes" id="UP000575241">
    <property type="component" value="Unassembled WGS sequence"/>
</dbReference>
<dbReference type="PANTHER" id="PTHR48148">
    <property type="entry name" value="KERATINOCYTE PROLINE-RICH PROTEIN"/>
    <property type="match status" value="1"/>
</dbReference>
<evidence type="ECO:0000256" key="1">
    <source>
        <dbReference type="SAM" id="MobiDB-lite"/>
    </source>
</evidence>
<accession>A0A7W7K470</accession>
<feature type="chain" id="PRO_5031357151" evidence="2">
    <location>
        <begin position="24"/>
        <end position="428"/>
    </location>
</feature>
<keyword evidence="4" id="KW-1185">Reference proteome</keyword>
<feature type="signal peptide" evidence="2">
    <location>
        <begin position="1"/>
        <end position="23"/>
    </location>
</feature>
<dbReference type="PANTHER" id="PTHR48148:SF3">
    <property type="entry name" value="KERATINOCYTE PROLINE-RICH PROTEIN"/>
    <property type="match status" value="1"/>
</dbReference>
<gene>
    <name evidence="3" type="ORF">HNP52_003390</name>
</gene>
<keyword evidence="2" id="KW-0732">Signal</keyword>
<protein>
    <submittedName>
        <fullName evidence="3">Uncharacterized protein</fullName>
    </submittedName>
</protein>
<dbReference type="EMBL" id="JACHLN010000003">
    <property type="protein sequence ID" value="MBB4840298.1"/>
    <property type="molecule type" value="Genomic_DNA"/>
</dbReference>
<name>A0A7W7K470_9SPHN</name>
<dbReference type="AlphaFoldDB" id="A0A7W7K470"/>
<proteinExistence type="predicted"/>
<organism evidence="3 4">
    <name type="scientific">Sphingomonas kyeonggiensis</name>
    <dbReference type="NCBI Taxonomy" id="1268553"/>
    <lineage>
        <taxon>Bacteria</taxon>
        <taxon>Pseudomonadati</taxon>
        <taxon>Pseudomonadota</taxon>
        <taxon>Alphaproteobacteria</taxon>
        <taxon>Sphingomonadales</taxon>
        <taxon>Sphingomonadaceae</taxon>
        <taxon>Sphingomonas</taxon>
    </lineage>
</organism>
<reference evidence="3 4" key="1">
    <citation type="submission" date="2020-08" db="EMBL/GenBank/DDBJ databases">
        <title>Functional genomics of gut bacteria from endangered species of beetles.</title>
        <authorList>
            <person name="Carlos-Shanley C."/>
        </authorList>
    </citation>
    <scope>NUCLEOTIDE SEQUENCE [LARGE SCALE GENOMIC DNA]</scope>
    <source>
        <strain evidence="3 4">S00224</strain>
    </source>
</reference>
<evidence type="ECO:0000313" key="3">
    <source>
        <dbReference type="EMBL" id="MBB4840298.1"/>
    </source>
</evidence>
<feature type="compositionally biased region" description="Pro residues" evidence="1">
    <location>
        <begin position="253"/>
        <end position="294"/>
    </location>
</feature>